<dbReference type="EMBL" id="JACHXE010000004">
    <property type="protein sequence ID" value="MBB3078309.1"/>
    <property type="molecule type" value="Genomic_DNA"/>
</dbReference>
<evidence type="ECO:0000313" key="2">
    <source>
        <dbReference type="EMBL" id="MBB3078309.1"/>
    </source>
</evidence>
<evidence type="ECO:0000259" key="1">
    <source>
        <dbReference type="Pfam" id="PF03559"/>
    </source>
</evidence>
<keyword evidence="3" id="KW-1185">Reference proteome</keyword>
<reference evidence="2 3" key="1">
    <citation type="submission" date="2020-08" db="EMBL/GenBank/DDBJ databases">
        <title>Genomic Encyclopedia of Type Strains, Phase III (KMG-III): the genomes of soil and plant-associated and newly described type strains.</title>
        <authorList>
            <person name="Whitman W."/>
        </authorList>
    </citation>
    <scope>NUCLEOTIDE SEQUENCE [LARGE SCALE GENOMIC DNA]</scope>
    <source>
        <strain evidence="2 3">CECT 3237</strain>
    </source>
</reference>
<keyword evidence="2" id="KW-0456">Lyase</keyword>
<dbReference type="Proteomes" id="UP000572907">
    <property type="component" value="Unassembled WGS sequence"/>
</dbReference>
<proteinExistence type="predicted"/>
<dbReference type="InterPro" id="IPR038153">
    <property type="entry name" value="EvaA-like_sf"/>
</dbReference>
<organism evidence="2 3">
    <name type="scientific">Streptomyces violarus</name>
    <dbReference type="NCBI Taxonomy" id="67380"/>
    <lineage>
        <taxon>Bacteria</taxon>
        <taxon>Bacillati</taxon>
        <taxon>Actinomycetota</taxon>
        <taxon>Actinomycetes</taxon>
        <taxon>Kitasatosporales</taxon>
        <taxon>Streptomycetaceae</taxon>
        <taxon>Streptomyces</taxon>
    </lineage>
</organism>
<protein>
    <submittedName>
        <fullName evidence="2">Oxidase EvaA</fullName>
        <ecNumber evidence="2">4.2.1.159</ecNumber>
    </submittedName>
</protein>
<comment type="caution">
    <text evidence="2">The sequence shown here is derived from an EMBL/GenBank/DDBJ whole genome shotgun (WGS) entry which is preliminary data.</text>
</comment>
<name>A0A7W4ZTB6_9ACTN</name>
<dbReference type="GO" id="GO:0016829">
    <property type="term" value="F:lyase activity"/>
    <property type="evidence" value="ECO:0007669"/>
    <property type="project" value="UniProtKB-KW"/>
</dbReference>
<sequence>MSNSRALATGSAATRDPVERRIDVSARLRTGPLGDLSDFTDWFADYGRRAYTHVDRVPLHALEGWETDPGTGDLRHHTGRFFTVHGLEVSNPGAPVAQWTQPIINQPEIGILGILTAPIDGVLHCLMQAKVEPGNAEGLQLSPTVQATRSNYTRVHQGRAVPYLEHFMDIHSRPGVLADVRQSEQGSWFYRKRNRNVVVELPEPVEALDGYRWMTLGQIHELLGRRDTVNMDARTVLSCLPFTGPDVEKPDGDDFRSALLRSGDPGATGVHSAAEILGWITDRRTSSDIAVRRVALGELRDWSRTDDRIRHDAGAFFDVIGVQVDAGGREVHRWSQPMIEPVGQGVIAFLVRRFEGVLHVLVHARVEPGFADVVELGPTVQCVAESHAQLPGGTAPPFLDEVLGAPEERVRFDTVLSEEGGRFFHALNRYLIVETDQDVPRDHPDHRWMTLHQLSDLLRHSHYVNVQARSLIACLHSLSHAG</sequence>
<dbReference type="Gene3D" id="3.90.79.40">
    <property type="entry name" value="EvaA sugar 2,3-dehydratase subunit"/>
    <property type="match status" value="2"/>
</dbReference>
<dbReference type="Pfam" id="PF03559">
    <property type="entry name" value="Hexose_dehydrat"/>
    <property type="match status" value="2"/>
</dbReference>
<feature type="domain" description="dTDP-4-dehydro-6-deoxy-alpha-D-glucopyranose 2,3-dehydratase" evidence="1">
    <location>
        <begin position="274"/>
        <end position="475"/>
    </location>
</feature>
<feature type="domain" description="dTDP-4-dehydro-6-deoxy-alpha-D-glucopyranose 2,3-dehydratase" evidence="1">
    <location>
        <begin position="38"/>
        <end position="240"/>
    </location>
</feature>
<dbReference type="EC" id="4.2.1.159" evidence="2"/>
<accession>A0A7W4ZTB6</accession>
<gene>
    <name evidence="2" type="ORF">FHS41_004816</name>
</gene>
<dbReference type="AlphaFoldDB" id="A0A7W4ZTB6"/>
<dbReference type="InterPro" id="IPR005212">
    <property type="entry name" value="EvaA-like"/>
</dbReference>
<evidence type="ECO:0000313" key="3">
    <source>
        <dbReference type="Proteomes" id="UP000572907"/>
    </source>
</evidence>
<dbReference type="RefSeq" id="WP_184594706.1">
    <property type="nucleotide sequence ID" value="NZ_BMUP01000006.1"/>
</dbReference>